<feature type="chain" id="PRO_5045173371" description="DUF3718 domain-containing protein" evidence="1">
    <location>
        <begin position="24"/>
        <end position="163"/>
    </location>
</feature>
<proteinExistence type="predicted"/>
<organism evidence="2 3">
    <name type="scientific">Pseudoalteromonas marina</name>
    <dbReference type="NCBI Taxonomy" id="267375"/>
    <lineage>
        <taxon>Bacteria</taxon>
        <taxon>Pseudomonadati</taxon>
        <taxon>Pseudomonadota</taxon>
        <taxon>Gammaproteobacteria</taxon>
        <taxon>Alteromonadales</taxon>
        <taxon>Pseudoalteromonadaceae</taxon>
        <taxon>Pseudoalteromonas</taxon>
    </lineage>
</organism>
<evidence type="ECO:0000256" key="1">
    <source>
        <dbReference type="SAM" id="SignalP"/>
    </source>
</evidence>
<dbReference type="EMBL" id="JAUYVT010000004">
    <property type="protein sequence ID" value="MDP2564475.1"/>
    <property type="molecule type" value="Genomic_DNA"/>
</dbReference>
<dbReference type="Proteomes" id="UP001177212">
    <property type="component" value="Unassembled WGS sequence"/>
</dbReference>
<sequence>MKKIKGLLAVVAVMGCGAFNVNAQDVSLKQVEYFAGNSTVFSQKCIEAVNYGMPFKKLRHKFPEYRLKQMVTCNGKSLETFVNEQYEYRKSFKPSDEVVKPEVVAADKTLASELCEAAAKSNKAFKAVLDSRSLPFKRVSHLACNEVPVSDFAKSNGNPAFNF</sequence>
<gene>
    <name evidence="2" type="ORF">Q8W34_07500</name>
</gene>
<keyword evidence="3" id="KW-1185">Reference proteome</keyword>
<comment type="caution">
    <text evidence="2">The sequence shown here is derived from an EMBL/GenBank/DDBJ whole genome shotgun (WGS) entry which is preliminary data.</text>
</comment>
<accession>A0ABT9FCG0</accession>
<protein>
    <recommendedName>
        <fullName evidence="4">DUF3718 domain-containing protein</fullName>
    </recommendedName>
</protein>
<evidence type="ECO:0008006" key="4">
    <source>
        <dbReference type="Google" id="ProtNLM"/>
    </source>
</evidence>
<keyword evidence="1" id="KW-0732">Signal</keyword>
<evidence type="ECO:0000313" key="3">
    <source>
        <dbReference type="Proteomes" id="UP001177212"/>
    </source>
</evidence>
<name>A0ABT9FCG0_9GAMM</name>
<dbReference type="RefSeq" id="WP_305471752.1">
    <property type="nucleotide sequence ID" value="NZ_JAUYVT010000004.1"/>
</dbReference>
<feature type="signal peptide" evidence="1">
    <location>
        <begin position="1"/>
        <end position="23"/>
    </location>
</feature>
<dbReference type="PROSITE" id="PS51257">
    <property type="entry name" value="PROKAR_LIPOPROTEIN"/>
    <property type="match status" value="1"/>
</dbReference>
<reference evidence="2" key="1">
    <citation type="submission" date="2023-07" db="EMBL/GenBank/DDBJ databases">
        <title>Genome content predicts the carbon catabolic preferences of heterotrophic bacteria.</title>
        <authorList>
            <person name="Gralka M."/>
        </authorList>
    </citation>
    <scope>NUCLEOTIDE SEQUENCE</scope>
    <source>
        <strain evidence="2">4G09</strain>
    </source>
</reference>
<evidence type="ECO:0000313" key="2">
    <source>
        <dbReference type="EMBL" id="MDP2564475.1"/>
    </source>
</evidence>